<dbReference type="EMBL" id="CP051684">
    <property type="protein sequence ID" value="QJD91676.1"/>
    <property type="molecule type" value="Genomic_DNA"/>
</dbReference>
<dbReference type="RefSeq" id="WP_169113028.1">
    <property type="nucleotide sequence ID" value="NZ_CP051684.1"/>
</dbReference>
<dbReference type="Gene3D" id="1.20.1330.10">
    <property type="entry name" value="f41 fragment of flagellin, N-terminal domain"/>
    <property type="match status" value="1"/>
</dbReference>
<dbReference type="PRINTS" id="PR00207">
    <property type="entry name" value="FLAGELLIN"/>
</dbReference>
<keyword evidence="7" id="KW-0282">Flagellum</keyword>
<evidence type="ECO:0000256" key="2">
    <source>
        <dbReference type="ARBA" id="ARBA00023143"/>
    </source>
</evidence>
<comment type="similarity">
    <text evidence="1 3">Belongs to the bacterial flagellin family.</text>
</comment>
<keyword evidence="2 3" id="KW-0975">Bacterial flagellum</keyword>
<reference evidence="7 8" key="1">
    <citation type="submission" date="2020-04" db="EMBL/GenBank/DDBJ databases">
        <title>Genome sequencing of novel species.</title>
        <authorList>
            <person name="Heo J."/>
            <person name="Kim S.-J."/>
            <person name="Kim J.-S."/>
            <person name="Hong S.-B."/>
            <person name="Kwon S.-W."/>
        </authorList>
    </citation>
    <scope>NUCLEOTIDE SEQUENCE [LARGE SCALE GENOMIC DNA]</scope>
    <source>
        <strain evidence="7 8">AF9R3</strain>
    </source>
</reference>
<protein>
    <recommendedName>
        <fullName evidence="3">Flagellin</fullName>
    </recommendedName>
</protein>
<dbReference type="InterPro" id="IPR046358">
    <property type="entry name" value="Flagellin_C"/>
</dbReference>
<keyword evidence="8" id="KW-1185">Reference proteome</keyword>
<comment type="subcellular location">
    <subcellularLocation>
        <location evidence="3">Secreted</location>
    </subcellularLocation>
    <subcellularLocation>
        <location evidence="3">Bacterial flagellum</location>
    </subcellularLocation>
</comment>
<dbReference type="SUPFAM" id="SSF64518">
    <property type="entry name" value="Phase 1 flagellin"/>
    <property type="match status" value="1"/>
</dbReference>
<keyword evidence="7" id="KW-0969">Cilium</keyword>
<gene>
    <name evidence="7" type="ORF">HH213_17235</name>
</gene>
<dbReference type="InterPro" id="IPR001029">
    <property type="entry name" value="Flagellin_N"/>
</dbReference>
<evidence type="ECO:0000259" key="6">
    <source>
        <dbReference type="Pfam" id="PF00700"/>
    </source>
</evidence>
<keyword evidence="7" id="KW-0966">Cell projection</keyword>
<feature type="domain" description="Flagellin C-terminal" evidence="6">
    <location>
        <begin position="199"/>
        <end position="283"/>
    </location>
</feature>
<evidence type="ECO:0000256" key="1">
    <source>
        <dbReference type="ARBA" id="ARBA00005709"/>
    </source>
</evidence>
<dbReference type="Pfam" id="PF00669">
    <property type="entry name" value="Flagellin_N"/>
    <property type="match status" value="1"/>
</dbReference>
<dbReference type="Pfam" id="PF00700">
    <property type="entry name" value="Flagellin_C"/>
    <property type="match status" value="1"/>
</dbReference>
<feature type="compositionally biased region" description="Polar residues" evidence="4">
    <location>
        <begin position="1"/>
        <end position="17"/>
    </location>
</feature>
<evidence type="ECO:0000256" key="3">
    <source>
        <dbReference type="RuleBase" id="RU362073"/>
    </source>
</evidence>
<keyword evidence="3" id="KW-0964">Secreted</keyword>
<dbReference type="Proteomes" id="UP000503117">
    <property type="component" value="Chromosome"/>
</dbReference>
<evidence type="ECO:0000313" key="8">
    <source>
        <dbReference type="Proteomes" id="UP000503117"/>
    </source>
</evidence>
<dbReference type="PANTHER" id="PTHR42792">
    <property type="entry name" value="FLAGELLIN"/>
    <property type="match status" value="1"/>
</dbReference>
<name>A0ABX6MBG9_9BURK</name>
<organism evidence="7 8">
    <name type="scientific">Duganella dendranthematis</name>
    <dbReference type="NCBI Taxonomy" id="2728021"/>
    <lineage>
        <taxon>Bacteria</taxon>
        <taxon>Pseudomonadati</taxon>
        <taxon>Pseudomonadota</taxon>
        <taxon>Betaproteobacteria</taxon>
        <taxon>Burkholderiales</taxon>
        <taxon>Oxalobacteraceae</taxon>
        <taxon>Telluria group</taxon>
        <taxon>Duganella</taxon>
    </lineage>
</organism>
<feature type="region of interest" description="Disordered" evidence="4">
    <location>
        <begin position="1"/>
        <end position="25"/>
    </location>
</feature>
<comment type="function">
    <text evidence="3">Flagellin is the subunit protein which polymerizes to form the filaments of bacterial flagella.</text>
</comment>
<sequence>MLSVHTNSASLSAQNAVTRASRANTTSATRLSTGYRVNSAMDDAAGLQIATRLSAQSSGMTVAMRNIQNGISLMQVADTVAGSMVDAFSRMHDLAIQAADASTTQADKTALQGEFVALFWHAWDVVATTYNGESLYVDTGAAGSDKLMQPLKFQIGDSSSDVLTGDIRSSLLNTLGVGLAYSNSQLEDVLTSHASDAIENMSEAINAWAGVRSATGAVSNTLEHAYNNLATMLSNTQAATGRIMDTDYATESANATSSQMLMQASTSMLKQSNSTVQLTLSLIS</sequence>
<accession>A0ABX6MBG9</accession>
<evidence type="ECO:0000313" key="7">
    <source>
        <dbReference type="EMBL" id="QJD91676.1"/>
    </source>
</evidence>
<proteinExistence type="inferred from homology"/>
<dbReference type="PANTHER" id="PTHR42792:SF2">
    <property type="entry name" value="FLAGELLIN"/>
    <property type="match status" value="1"/>
</dbReference>
<evidence type="ECO:0000256" key="4">
    <source>
        <dbReference type="SAM" id="MobiDB-lite"/>
    </source>
</evidence>
<evidence type="ECO:0000259" key="5">
    <source>
        <dbReference type="Pfam" id="PF00669"/>
    </source>
</evidence>
<feature type="domain" description="Flagellin N-terminal" evidence="5">
    <location>
        <begin position="4"/>
        <end position="136"/>
    </location>
</feature>
<dbReference type="InterPro" id="IPR001492">
    <property type="entry name" value="Flagellin"/>
</dbReference>